<dbReference type="OrthoDB" id="2361140at2759"/>
<protein>
    <submittedName>
        <fullName evidence="2">14688_t:CDS:1</fullName>
    </submittedName>
</protein>
<reference evidence="2" key="1">
    <citation type="submission" date="2021-06" db="EMBL/GenBank/DDBJ databases">
        <authorList>
            <person name="Kallberg Y."/>
            <person name="Tangrot J."/>
            <person name="Rosling A."/>
        </authorList>
    </citation>
    <scope>NUCLEOTIDE SEQUENCE</scope>
    <source>
        <strain evidence="2">FL130A</strain>
    </source>
</reference>
<organism evidence="2 3">
    <name type="scientific">Ambispora leptoticha</name>
    <dbReference type="NCBI Taxonomy" id="144679"/>
    <lineage>
        <taxon>Eukaryota</taxon>
        <taxon>Fungi</taxon>
        <taxon>Fungi incertae sedis</taxon>
        <taxon>Mucoromycota</taxon>
        <taxon>Glomeromycotina</taxon>
        <taxon>Glomeromycetes</taxon>
        <taxon>Archaeosporales</taxon>
        <taxon>Ambisporaceae</taxon>
        <taxon>Ambispora</taxon>
    </lineage>
</organism>
<sequence length="200" mass="21601">MLVNHKIILLLDFFIASVFACTPNNFDGNSIAISLTGTTKNWRVNLGGSLVQAGVQLIIFNNGNQPDRNDIFTIASTTPGIFEISPYINFYHNLVIAQAPNSKIGDNFTLQNRTISPENINFINSQLNPNLTVTTSPSTSTSDMGQSSGVQLSIGGLGICFSVTVSLSLVTIESTLKFTNNGGGYDASISRQSEIDLWYI</sequence>
<accession>A0A9N8VEE7</accession>
<name>A0A9N8VEE7_9GLOM</name>
<feature type="signal peptide" evidence="1">
    <location>
        <begin position="1"/>
        <end position="20"/>
    </location>
</feature>
<comment type="caution">
    <text evidence="2">The sequence shown here is derived from an EMBL/GenBank/DDBJ whole genome shotgun (WGS) entry which is preliminary data.</text>
</comment>
<dbReference type="AlphaFoldDB" id="A0A9N8VEE7"/>
<keyword evidence="3" id="KW-1185">Reference proteome</keyword>
<dbReference type="Proteomes" id="UP000789508">
    <property type="component" value="Unassembled WGS sequence"/>
</dbReference>
<evidence type="ECO:0000313" key="3">
    <source>
        <dbReference type="Proteomes" id="UP000789508"/>
    </source>
</evidence>
<gene>
    <name evidence="2" type="ORF">ALEPTO_LOCUS755</name>
</gene>
<evidence type="ECO:0000256" key="1">
    <source>
        <dbReference type="SAM" id="SignalP"/>
    </source>
</evidence>
<evidence type="ECO:0000313" key="2">
    <source>
        <dbReference type="EMBL" id="CAG8447040.1"/>
    </source>
</evidence>
<dbReference type="EMBL" id="CAJVPS010000062">
    <property type="protein sequence ID" value="CAG8447040.1"/>
    <property type="molecule type" value="Genomic_DNA"/>
</dbReference>
<proteinExistence type="predicted"/>
<keyword evidence="1" id="KW-0732">Signal</keyword>
<feature type="chain" id="PRO_5040171042" evidence="1">
    <location>
        <begin position="21"/>
        <end position="200"/>
    </location>
</feature>